<evidence type="ECO:0000256" key="3">
    <source>
        <dbReference type="ARBA" id="ARBA00022840"/>
    </source>
</evidence>
<keyword evidence="3" id="KW-0067">ATP-binding</keyword>
<feature type="domain" description="Bacterial type II secretion system protein E" evidence="4">
    <location>
        <begin position="150"/>
        <end position="531"/>
    </location>
</feature>
<organism evidence="5 6">
    <name type="scientific">Alcaligenes xylosoxydans xylosoxydans</name>
    <name type="common">Achromobacter xylosoxidans</name>
    <dbReference type="NCBI Taxonomy" id="85698"/>
    <lineage>
        <taxon>Bacteria</taxon>
        <taxon>Pseudomonadati</taxon>
        <taxon>Pseudomonadota</taxon>
        <taxon>Betaproteobacteria</taxon>
        <taxon>Burkholderiales</taxon>
        <taxon>Alcaligenaceae</taxon>
        <taxon>Achromobacter</taxon>
    </lineage>
</organism>
<evidence type="ECO:0000259" key="4">
    <source>
        <dbReference type="Pfam" id="PF00437"/>
    </source>
</evidence>
<dbReference type="Pfam" id="PF00437">
    <property type="entry name" value="T2SSE"/>
    <property type="match status" value="1"/>
</dbReference>
<dbReference type="GO" id="GO:0005886">
    <property type="term" value="C:plasma membrane"/>
    <property type="evidence" value="ECO:0007669"/>
    <property type="project" value="TreeGrafter"/>
</dbReference>
<gene>
    <name evidence="5" type="ORF">BIZ92_12710</name>
</gene>
<name>A0A1R1JPC8_ALCXX</name>
<keyword evidence="2" id="KW-0547">Nucleotide-binding</keyword>
<evidence type="ECO:0000256" key="2">
    <source>
        <dbReference type="ARBA" id="ARBA00022741"/>
    </source>
</evidence>
<reference evidence="5 6" key="1">
    <citation type="submission" date="2016-09" db="EMBL/GenBank/DDBJ databases">
        <title>Phylogenomics of Achromobacter.</title>
        <authorList>
            <person name="Jeukens J."/>
            <person name="Freschi L."/>
            <person name="Vincent A.T."/>
            <person name="Emond-Rheault J.-G."/>
            <person name="Kukavica-Ibrulj I."/>
            <person name="Charette S.J."/>
            <person name="Levesque R.C."/>
        </authorList>
    </citation>
    <scope>NUCLEOTIDE SEQUENCE [LARGE SCALE GENOMIC DNA]</scope>
    <source>
        <strain evidence="5 6">AUS488</strain>
    </source>
</reference>
<comment type="caution">
    <text evidence="5">The sequence shown here is derived from an EMBL/GenBank/DDBJ whole genome shotgun (WGS) entry which is preliminary data.</text>
</comment>
<dbReference type="EMBL" id="MJMN01000035">
    <property type="protein sequence ID" value="OMG80743.1"/>
    <property type="molecule type" value="Genomic_DNA"/>
</dbReference>
<evidence type="ECO:0000313" key="5">
    <source>
        <dbReference type="EMBL" id="OMG80743.1"/>
    </source>
</evidence>
<dbReference type="PANTHER" id="PTHR30258">
    <property type="entry name" value="TYPE II SECRETION SYSTEM PROTEIN GSPE-RELATED"/>
    <property type="match status" value="1"/>
</dbReference>
<dbReference type="InterPro" id="IPR001482">
    <property type="entry name" value="T2SS/T4SS_dom"/>
</dbReference>
<dbReference type="OrthoDB" id="5790493at2"/>
<comment type="similarity">
    <text evidence="1">Belongs to the GSP E family.</text>
</comment>
<dbReference type="RefSeq" id="WP_076414588.1">
    <property type="nucleotide sequence ID" value="NZ_MJMN01000035.1"/>
</dbReference>
<dbReference type="AlphaFoldDB" id="A0A1R1JPC8"/>
<dbReference type="Proteomes" id="UP000187251">
    <property type="component" value="Unassembled WGS sequence"/>
</dbReference>
<sequence>MISSFLHWVRRLKRTVHVSLREQEEMPVLDMHASMPAARTSDAYPHIDSFEGIAQMQPAFRTLKVDWCGSTSAVTACVAELDGPRYVVFVKPRELDTDIFRAVEQRAIDAAKGPVQIYTINPVILLTLVRERMQAEDVIQRSSRIRGQKEKSAVRQGFYDIVSWAVRNDASDLHLNIDTTAAKSRISATIDGQYTTPEHLAMPTQQLLDMASVAWLDVSGGNGLFLDMANEQQGRLYEVVDERSYMLRWGSFIADKGPSITLRLLDVDSKVQRVDMSALGYLPSQIAQFERAMRSMGGAIAMGGIPGSGKTVSIAQLIVRLPRTRKVMSIEDPVELVLEAVLQASVSRSLDGSDRDTMKSKLMALKRSAASDVFLGEIRDVLTGAAFQDIVLSGSNLYCTTHVGSALAIPQRFASSEIGIPRSTLGTPGVLKLLVHQALMPKLCSCALPAVALLDGAQDRMGVKRDRGTWQQYLADIEALYDFGSDSLKIRNPDGCEHCRKKGIPELFGYASRTAVAELFEPSSDPDALRAIANGDEIRLRAIFASQRTARYDDPDMEGKSTMECAVYKMSQGMIDPRDIEPHFSAFATLLRQRKKG</sequence>
<evidence type="ECO:0000313" key="6">
    <source>
        <dbReference type="Proteomes" id="UP000187251"/>
    </source>
</evidence>
<dbReference type="SUPFAM" id="SSF52540">
    <property type="entry name" value="P-loop containing nucleoside triphosphate hydrolases"/>
    <property type="match status" value="1"/>
</dbReference>
<dbReference type="Gene3D" id="3.30.450.90">
    <property type="match status" value="1"/>
</dbReference>
<dbReference type="PANTHER" id="PTHR30258:SF1">
    <property type="entry name" value="PROTEIN TRANSPORT PROTEIN HOFB HOMOLOG"/>
    <property type="match status" value="1"/>
</dbReference>
<dbReference type="GO" id="GO:0005524">
    <property type="term" value="F:ATP binding"/>
    <property type="evidence" value="ECO:0007669"/>
    <property type="project" value="UniProtKB-KW"/>
</dbReference>
<evidence type="ECO:0000256" key="1">
    <source>
        <dbReference type="ARBA" id="ARBA00006611"/>
    </source>
</evidence>
<dbReference type="InterPro" id="IPR027417">
    <property type="entry name" value="P-loop_NTPase"/>
</dbReference>
<dbReference type="GO" id="GO:0016887">
    <property type="term" value="F:ATP hydrolysis activity"/>
    <property type="evidence" value="ECO:0007669"/>
    <property type="project" value="TreeGrafter"/>
</dbReference>
<protein>
    <recommendedName>
        <fullName evidence="4">Bacterial type II secretion system protein E domain-containing protein</fullName>
    </recommendedName>
</protein>
<dbReference type="Gene3D" id="3.40.50.300">
    <property type="entry name" value="P-loop containing nucleotide triphosphate hydrolases"/>
    <property type="match status" value="1"/>
</dbReference>
<proteinExistence type="inferred from homology"/>
<accession>A0A1R1JPC8</accession>